<organism evidence="4 5">
    <name type="scientific">Pontibacter actiniarum</name>
    <dbReference type="NCBI Taxonomy" id="323450"/>
    <lineage>
        <taxon>Bacteria</taxon>
        <taxon>Pseudomonadati</taxon>
        <taxon>Bacteroidota</taxon>
        <taxon>Cytophagia</taxon>
        <taxon>Cytophagales</taxon>
        <taxon>Hymenobacteraceae</taxon>
        <taxon>Pontibacter</taxon>
    </lineage>
</organism>
<dbReference type="InterPro" id="IPR055353">
    <property type="entry name" value="DUF7619"/>
</dbReference>
<evidence type="ECO:0000313" key="4">
    <source>
        <dbReference type="EMBL" id="ARS35297.1"/>
    </source>
</evidence>
<gene>
    <name evidence="4" type="ORF">CA264_07500</name>
</gene>
<dbReference type="Pfam" id="PF24595">
    <property type="entry name" value="DUF7619"/>
    <property type="match status" value="1"/>
</dbReference>
<accession>A0A1X9YR03</accession>
<dbReference type="EMBL" id="CP021235">
    <property type="protein sequence ID" value="ARS35297.1"/>
    <property type="molecule type" value="Genomic_DNA"/>
</dbReference>
<reference evidence="5" key="1">
    <citation type="submission" date="2017-05" db="EMBL/GenBank/DDBJ databases">
        <authorList>
            <person name="Ray J."/>
            <person name="Price M."/>
            <person name="Deutschbauer A."/>
        </authorList>
    </citation>
    <scope>NUCLEOTIDE SEQUENCE [LARGE SCALE GENOMIC DNA]</scope>
    <source>
        <strain evidence="5">DSM 19842</strain>
    </source>
</reference>
<dbReference type="InterPro" id="IPR026444">
    <property type="entry name" value="Secre_tail"/>
</dbReference>
<evidence type="ECO:0000256" key="1">
    <source>
        <dbReference type="SAM" id="SignalP"/>
    </source>
</evidence>
<dbReference type="STRING" id="709015.GCA_000472485_01506"/>
<dbReference type="KEGG" id="pact:CA264_07500"/>
<keyword evidence="1" id="KW-0732">Signal</keyword>
<keyword evidence="5" id="KW-1185">Reference proteome</keyword>
<proteinExistence type="predicted"/>
<protein>
    <submittedName>
        <fullName evidence="4">T9SS C-terminal target domain-containing protein</fullName>
    </submittedName>
</protein>
<evidence type="ECO:0000259" key="3">
    <source>
        <dbReference type="Pfam" id="PF24595"/>
    </source>
</evidence>
<dbReference type="RefSeq" id="WP_025605992.1">
    <property type="nucleotide sequence ID" value="NZ_CP021235.1"/>
</dbReference>
<dbReference type="InterPro" id="IPR013783">
    <property type="entry name" value="Ig-like_fold"/>
</dbReference>
<evidence type="ECO:0000259" key="2">
    <source>
        <dbReference type="Pfam" id="PF18962"/>
    </source>
</evidence>
<feature type="signal peptide" evidence="1">
    <location>
        <begin position="1"/>
        <end position="20"/>
    </location>
</feature>
<dbReference type="OrthoDB" id="1524003at2"/>
<evidence type="ECO:0000313" key="5">
    <source>
        <dbReference type="Proteomes" id="UP000266292"/>
    </source>
</evidence>
<sequence>MKQTFTLLLLVMLFSYQASAQKALLLQTFEQAEFSEASVFAEGNFYLNQGAYFEAFNFATRANHIVDKPPGQFIQKGKTLGAVGSSVLFSNGANDVLHIADMKASRPLQALLQSEQIVTGKDYTYLLYRDLNGEGTKIISVDSRTFTPQKAFITRGTADVHLAYFEKENLLYFVHRTADNTVALYASDGSYERTKLVTNLSEEVGSGSLLSSFFANGEDLYLINFYYQGADYKNRTSHVYKVSDGVTDLGTFPYFSTSDGSNYLKQGAFYGYDNSTQSIVKSTENGLLPLLSDVSSVTFVGDYKNKLVFTVRDEWDEQVDTALVKLYETDGTPAGTKLIADKVAPPSYDNQDQNVIAHRGKLYFFRKDETHGPELWQYDGQSATLLQDVIPGQDGMMYPLFYEHEDELYFTARLTASQKTLRLYKFSDSASTFQLQSYVDSNGNQIKDADEPLLTNVKYKLAGDALTVLPSEGSSTITLEDGSYTLVASPASGWVPVNGEQKYTVSLPADDTKVYSFGFTPTQPTTKVDASLMSEFSRCGFPTSYTLHYSNTGFTSTTGTIKLKPEATFSYESASPAPTEVSGDTLIWQIKHLPIGQKGRIIINFTMPGVEHMGDTLTSSLYTRFSSDVNSSTHTDTTTLQQILTCSYDPNDIQANPAGLGEKHLTLKNRPLEYLIRFQNMGTDKAFNIVVKNELQPEFDISTFKVIGSSHDMYTVVKGNQLSFHFDNIQLPDDKVDEPGSHGYILYSIKPKSDLADSTLLNNQAFIYFDYNPAIETNVAFNTLVTRLPAPESVLAVGDALEAEEMKVYPNPAEDAIHVAWPAAHQPQTAYQLLNAKGQQVQQLHVRSGTVHQIDVSALPPGLYFLKAVKANKTFARKIIIR</sequence>
<feature type="domain" description="DUF7619" evidence="3">
    <location>
        <begin position="649"/>
        <end position="782"/>
    </location>
</feature>
<dbReference type="Gene3D" id="2.60.40.10">
    <property type="entry name" value="Immunoglobulins"/>
    <property type="match status" value="1"/>
</dbReference>
<dbReference type="Pfam" id="PF18962">
    <property type="entry name" value="Por_Secre_tail"/>
    <property type="match status" value="1"/>
</dbReference>
<feature type="chain" id="PRO_5010988729" evidence="1">
    <location>
        <begin position="21"/>
        <end position="882"/>
    </location>
</feature>
<dbReference type="SUPFAM" id="SSF69304">
    <property type="entry name" value="Tricorn protease N-terminal domain"/>
    <property type="match status" value="1"/>
</dbReference>
<feature type="domain" description="Secretion system C-terminal sorting" evidence="2">
    <location>
        <begin position="808"/>
        <end position="881"/>
    </location>
</feature>
<dbReference type="AlphaFoldDB" id="A0A1X9YR03"/>
<dbReference type="Proteomes" id="UP000266292">
    <property type="component" value="Chromosome"/>
</dbReference>
<name>A0A1X9YR03_9BACT</name>
<dbReference type="NCBIfam" id="TIGR04183">
    <property type="entry name" value="Por_Secre_tail"/>
    <property type="match status" value="1"/>
</dbReference>